<dbReference type="AlphaFoldDB" id="A0A1F7H1M2"/>
<proteinExistence type="predicted"/>
<organism evidence="2 3">
    <name type="scientific">Candidatus Roizmanbacteria bacterium RIFCSPHIGHO2_02_FULL_38_11</name>
    <dbReference type="NCBI Taxonomy" id="1802039"/>
    <lineage>
        <taxon>Bacteria</taxon>
        <taxon>Candidatus Roizmaniibacteriota</taxon>
    </lineage>
</organism>
<evidence type="ECO:0000313" key="2">
    <source>
        <dbReference type="EMBL" id="OGK25015.1"/>
    </source>
</evidence>
<accession>A0A1F7H1M2</accession>
<evidence type="ECO:0000313" key="3">
    <source>
        <dbReference type="Proteomes" id="UP000177913"/>
    </source>
</evidence>
<reference evidence="2 3" key="1">
    <citation type="journal article" date="2016" name="Nat. Commun.">
        <title>Thousands of microbial genomes shed light on interconnected biogeochemical processes in an aquifer system.</title>
        <authorList>
            <person name="Anantharaman K."/>
            <person name="Brown C.T."/>
            <person name="Hug L.A."/>
            <person name="Sharon I."/>
            <person name="Castelle C.J."/>
            <person name="Probst A.J."/>
            <person name="Thomas B.C."/>
            <person name="Singh A."/>
            <person name="Wilkins M.J."/>
            <person name="Karaoz U."/>
            <person name="Brodie E.L."/>
            <person name="Williams K.H."/>
            <person name="Hubbard S.S."/>
            <person name="Banfield J.F."/>
        </authorList>
    </citation>
    <scope>NUCLEOTIDE SEQUENCE [LARGE SCALE GENOMIC DNA]</scope>
</reference>
<name>A0A1F7H1M2_9BACT</name>
<dbReference type="EMBL" id="MFZO01000019">
    <property type="protein sequence ID" value="OGK25015.1"/>
    <property type="molecule type" value="Genomic_DNA"/>
</dbReference>
<dbReference type="Proteomes" id="UP000177913">
    <property type="component" value="Unassembled WGS sequence"/>
</dbReference>
<dbReference type="Pfam" id="PF21956">
    <property type="entry name" value="DUF6922"/>
    <property type="match status" value="1"/>
</dbReference>
<dbReference type="InterPro" id="IPR053830">
    <property type="entry name" value="DUF6922"/>
</dbReference>
<gene>
    <name evidence="2" type="ORF">A3C25_03080</name>
</gene>
<protein>
    <recommendedName>
        <fullName evidence="1">DUF6922 domain-containing protein</fullName>
    </recommendedName>
</protein>
<evidence type="ECO:0000259" key="1">
    <source>
        <dbReference type="Pfam" id="PF21956"/>
    </source>
</evidence>
<comment type="caution">
    <text evidence="2">The sequence shown here is derived from an EMBL/GenBank/DDBJ whole genome shotgun (WGS) entry which is preliminary data.</text>
</comment>
<feature type="domain" description="DUF6922" evidence="1">
    <location>
        <begin position="11"/>
        <end position="58"/>
    </location>
</feature>
<sequence>MPNHPPKSLQAYLWSVDTNAIDLQQDKNYIIHQLLAFGGIPQWQWLFEKYSFQTILDVFLSKPAKIYRPETFNFVKNILLNLEKKNLVKEYYVVNTPRIIRRKKSFSS</sequence>